<feature type="transmembrane region" description="Helical" evidence="1">
    <location>
        <begin position="12"/>
        <end position="32"/>
    </location>
</feature>
<evidence type="ECO:0000313" key="2">
    <source>
        <dbReference type="EMBL" id="GGL61029.1"/>
    </source>
</evidence>
<accession>A0A830FJ18</accession>
<reference evidence="2" key="2">
    <citation type="submission" date="2020-09" db="EMBL/GenBank/DDBJ databases">
        <authorList>
            <person name="Sun Q."/>
            <person name="Ohkuma M."/>
        </authorList>
    </citation>
    <scope>NUCLEOTIDE SEQUENCE</scope>
    <source>
        <strain evidence="2">JCM 19596</strain>
    </source>
</reference>
<reference evidence="2" key="1">
    <citation type="journal article" date="2014" name="Int. J. Syst. Evol. Microbiol.">
        <title>Complete genome sequence of Corynebacterium casei LMG S-19264T (=DSM 44701T), isolated from a smear-ripened cheese.</title>
        <authorList>
            <consortium name="US DOE Joint Genome Institute (JGI-PGF)"/>
            <person name="Walter F."/>
            <person name="Albersmeier A."/>
            <person name="Kalinowski J."/>
            <person name="Ruckert C."/>
        </authorList>
    </citation>
    <scope>NUCLEOTIDE SEQUENCE</scope>
    <source>
        <strain evidence="2">JCM 19596</strain>
    </source>
</reference>
<sequence>MAVGDCHMVSLSLALTLAGDAVGVFGGLLVFVEFFQLPSYLSYEPEFDSYNFDISPLDVTEHTWIGRIGALCIALGFALRFAGGISTLV</sequence>
<dbReference type="AlphaFoldDB" id="A0A830FJ18"/>
<evidence type="ECO:0000313" key="3">
    <source>
        <dbReference type="Proteomes" id="UP000607197"/>
    </source>
</evidence>
<proteinExistence type="predicted"/>
<keyword evidence="1" id="KW-0472">Membrane</keyword>
<protein>
    <submittedName>
        <fullName evidence="2">Uncharacterized protein</fullName>
    </submittedName>
</protein>
<feature type="transmembrane region" description="Helical" evidence="1">
    <location>
        <begin position="64"/>
        <end position="83"/>
    </location>
</feature>
<gene>
    <name evidence="2" type="ORF">GCM10009039_18970</name>
</gene>
<keyword evidence="1" id="KW-1133">Transmembrane helix</keyword>
<keyword evidence="3" id="KW-1185">Reference proteome</keyword>
<name>A0A830FJ18_9EURY</name>
<comment type="caution">
    <text evidence="2">The sequence shown here is derived from an EMBL/GenBank/DDBJ whole genome shotgun (WGS) entry which is preliminary data.</text>
</comment>
<organism evidence="2 3">
    <name type="scientific">Halocalculus aciditolerans</name>
    <dbReference type="NCBI Taxonomy" id="1383812"/>
    <lineage>
        <taxon>Archaea</taxon>
        <taxon>Methanobacteriati</taxon>
        <taxon>Methanobacteriota</taxon>
        <taxon>Stenosarchaea group</taxon>
        <taxon>Halobacteria</taxon>
        <taxon>Halobacteriales</taxon>
        <taxon>Halobacteriaceae</taxon>
        <taxon>Halocalculus</taxon>
    </lineage>
</organism>
<evidence type="ECO:0000256" key="1">
    <source>
        <dbReference type="SAM" id="Phobius"/>
    </source>
</evidence>
<keyword evidence="1" id="KW-0812">Transmembrane</keyword>
<dbReference type="EMBL" id="BMPG01000002">
    <property type="protein sequence ID" value="GGL61029.1"/>
    <property type="molecule type" value="Genomic_DNA"/>
</dbReference>
<dbReference type="Proteomes" id="UP000607197">
    <property type="component" value="Unassembled WGS sequence"/>
</dbReference>